<comment type="caution">
    <text evidence="1">The sequence shown here is derived from an EMBL/GenBank/DDBJ whole genome shotgun (WGS) entry which is preliminary data.</text>
</comment>
<evidence type="ECO:0000313" key="2">
    <source>
        <dbReference type="Proteomes" id="UP001303046"/>
    </source>
</evidence>
<proteinExistence type="predicted"/>
<protein>
    <submittedName>
        <fullName evidence="1">Uncharacterized protein</fullName>
    </submittedName>
</protein>
<gene>
    <name evidence="1" type="primary">Necator_chrI.g947</name>
    <name evidence="1" type="ORF">RB195_004823</name>
</gene>
<dbReference type="PANTHER" id="PTHR47027">
    <property type="entry name" value="REVERSE TRANSCRIPTASE DOMAIN-CONTAINING PROTEIN"/>
    <property type="match status" value="1"/>
</dbReference>
<accession>A0ABR1BP71</accession>
<dbReference type="EMBL" id="JAVFWL010000001">
    <property type="protein sequence ID" value="KAK6726734.1"/>
    <property type="molecule type" value="Genomic_DNA"/>
</dbReference>
<organism evidence="1 2">
    <name type="scientific">Necator americanus</name>
    <name type="common">Human hookworm</name>
    <dbReference type="NCBI Taxonomy" id="51031"/>
    <lineage>
        <taxon>Eukaryota</taxon>
        <taxon>Metazoa</taxon>
        <taxon>Ecdysozoa</taxon>
        <taxon>Nematoda</taxon>
        <taxon>Chromadorea</taxon>
        <taxon>Rhabditida</taxon>
        <taxon>Rhabditina</taxon>
        <taxon>Rhabditomorpha</taxon>
        <taxon>Strongyloidea</taxon>
        <taxon>Ancylostomatidae</taxon>
        <taxon>Bunostominae</taxon>
        <taxon>Necator</taxon>
    </lineage>
</organism>
<reference evidence="1 2" key="1">
    <citation type="submission" date="2023-08" db="EMBL/GenBank/DDBJ databases">
        <title>A Necator americanus chromosomal reference genome.</title>
        <authorList>
            <person name="Ilik V."/>
            <person name="Petrzelkova K.J."/>
            <person name="Pardy F."/>
            <person name="Fuh T."/>
            <person name="Niatou-Singa F.S."/>
            <person name="Gouil Q."/>
            <person name="Baker L."/>
            <person name="Ritchie M.E."/>
            <person name="Jex A.R."/>
            <person name="Gazzola D."/>
            <person name="Li H."/>
            <person name="Toshio Fujiwara R."/>
            <person name="Zhan B."/>
            <person name="Aroian R.V."/>
            <person name="Pafco B."/>
            <person name="Schwarz E.M."/>
        </authorList>
    </citation>
    <scope>NUCLEOTIDE SEQUENCE [LARGE SCALE GENOMIC DNA]</scope>
    <source>
        <strain evidence="1 2">Aroian</strain>
        <tissue evidence="1">Whole animal</tissue>
    </source>
</reference>
<evidence type="ECO:0000313" key="1">
    <source>
        <dbReference type="EMBL" id="KAK6726734.1"/>
    </source>
</evidence>
<name>A0ABR1BP71_NECAM</name>
<dbReference type="PANTHER" id="PTHR47027:SF20">
    <property type="entry name" value="REVERSE TRANSCRIPTASE-LIKE PROTEIN WITH RNA-DIRECTED DNA POLYMERASE DOMAIN"/>
    <property type="match status" value="1"/>
</dbReference>
<keyword evidence="2" id="KW-1185">Reference proteome</keyword>
<sequence length="212" mass="24878">MMNADCEDGGVQLGGSQIVETSSYVYLERSMNMENDLKEELNRRMRAAWAAFAAVREAKDQLTDQDLRTHLFNSTVLPALCYAAETWADTTATSRKLLTIHRALERCLLKFNRRTHRHRWAGHIMRRIDDRWTKRTLEWTPRDAKRPRGRPPTRWGDVFATRMDQLRAQLDTAQGPRQCHSRNLKTSRMTMARERSEGKRCWGPHVQWKRAI</sequence>
<dbReference type="Proteomes" id="UP001303046">
    <property type="component" value="Unassembled WGS sequence"/>
</dbReference>